<feature type="transmembrane region" description="Helical" evidence="7">
    <location>
        <begin position="270"/>
        <end position="288"/>
    </location>
</feature>
<feature type="transmembrane region" description="Helical" evidence="7">
    <location>
        <begin position="40"/>
        <end position="60"/>
    </location>
</feature>
<dbReference type="Pfam" id="PF13347">
    <property type="entry name" value="MFS_2"/>
    <property type="match status" value="1"/>
</dbReference>
<evidence type="ECO:0000256" key="2">
    <source>
        <dbReference type="ARBA" id="ARBA00022448"/>
    </source>
</evidence>
<feature type="transmembrane region" description="Helical" evidence="7">
    <location>
        <begin position="80"/>
        <end position="104"/>
    </location>
</feature>
<comment type="caution">
    <text evidence="9">The sequence shown here is derived from an EMBL/GenBank/DDBJ whole genome shotgun (WGS) entry which is preliminary data.</text>
</comment>
<evidence type="ECO:0000259" key="8">
    <source>
        <dbReference type="PROSITE" id="PS50850"/>
    </source>
</evidence>
<dbReference type="PANTHER" id="PTHR11328:SF36">
    <property type="entry name" value="MELIBIOSE PERMEASE"/>
    <property type="match status" value="1"/>
</dbReference>
<feature type="transmembrane region" description="Helical" evidence="7">
    <location>
        <begin position="12"/>
        <end position="34"/>
    </location>
</feature>
<evidence type="ECO:0000256" key="3">
    <source>
        <dbReference type="ARBA" id="ARBA00022692"/>
    </source>
</evidence>
<evidence type="ECO:0000256" key="1">
    <source>
        <dbReference type="ARBA" id="ARBA00004651"/>
    </source>
</evidence>
<feature type="transmembrane region" description="Helical" evidence="7">
    <location>
        <begin position="380"/>
        <end position="397"/>
    </location>
</feature>
<keyword evidence="2" id="KW-0813">Transport</keyword>
<dbReference type="InterPro" id="IPR036259">
    <property type="entry name" value="MFS_trans_sf"/>
</dbReference>
<keyword evidence="4" id="KW-0769">Symport</keyword>
<dbReference type="InterPro" id="IPR039672">
    <property type="entry name" value="MFS_2"/>
</dbReference>
<evidence type="ECO:0000313" key="9">
    <source>
        <dbReference type="EMBL" id="MCP1109627.1"/>
    </source>
</evidence>
<dbReference type="RefSeq" id="WP_262068508.1">
    <property type="nucleotide sequence ID" value="NZ_JAMXOC010000005.1"/>
</dbReference>
<evidence type="ECO:0000313" key="10">
    <source>
        <dbReference type="Proteomes" id="UP001523565"/>
    </source>
</evidence>
<evidence type="ECO:0000256" key="6">
    <source>
        <dbReference type="ARBA" id="ARBA00023136"/>
    </source>
</evidence>
<evidence type="ECO:0000256" key="4">
    <source>
        <dbReference type="ARBA" id="ARBA00022847"/>
    </source>
</evidence>
<proteinExistence type="predicted"/>
<dbReference type="NCBIfam" id="TIGR00792">
    <property type="entry name" value="gph"/>
    <property type="match status" value="1"/>
</dbReference>
<gene>
    <name evidence="9" type="ORF">NK118_05090</name>
</gene>
<feature type="transmembrane region" description="Helical" evidence="7">
    <location>
        <begin position="325"/>
        <end position="349"/>
    </location>
</feature>
<evidence type="ECO:0000256" key="5">
    <source>
        <dbReference type="ARBA" id="ARBA00022989"/>
    </source>
</evidence>
<keyword evidence="6 7" id="KW-0472">Membrane</keyword>
<feature type="transmembrane region" description="Helical" evidence="7">
    <location>
        <begin position="409"/>
        <end position="431"/>
    </location>
</feature>
<protein>
    <submittedName>
        <fullName evidence="9">Glycoside-pentoside-hexuronide (GPH):cation symporter</fullName>
    </submittedName>
</protein>
<reference evidence="9 10" key="1">
    <citation type="journal article" date="2022" name="Genome Biol. Evol.">
        <title>Host diet, physiology and behaviors set the stage for Lachnospiraceae cladogenesis.</title>
        <authorList>
            <person name="Vera-Ponce De Leon A."/>
            <person name="Schneider M."/>
            <person name="Jahnes B.C."/>
            <person name="Sadowski V."/>
            <person name="Camuy-Velez L.A."/>
            <person name="Duan J."/>
            <person name="Sabree Z.L."/>
        </authorList>
    </citation>
    <scope>NUCLEOTIDE SEQUENCE [LARGE SCALE GENOMIC DNA]</scope>
    <source>
        <strain evidence="9 10">PAL227</strain>
    </source>
</reference>
<keyword evidence="3 7" id="KW-0812">Transmembrane</keyword>
<feature type="transmembrane region" description="Helical" evidence="7">
    <location>
        <begin position="190"/>
        <end position="207"/>
    </location>
</feature>
<keyword evidence="10" id="KW-1185">Reference proteome</keyword>
<dbReference type="Proteomes" id="UP001523565">
    <property type="component" value="Unassembled WGS sequence"/>
</dbReference>
<dbReference type="PANTHER" id="PTHR11328">
    <property type="entry name" value="MAJOR FACILITATOR SUPERFAMILY DOMAIN-CONTAINING PROTEIN"/>
    <property type="match status" value="1"/>
</dbReference>
<name>A0ABT1EG00_9FIRM</name>
<dbReference type="CDD" id="cd17332">
    <property type="entry name" value="MFS_MelB_like"/>
    <property type="match status" value="1"/>
</dbReference>
<keyword evidence="5 7" id="KW-1133">Transmembrane helix</keyword>
<dbReference type="InterPro" id="IPR020846">
    <property type="entry name" value="MFS_dom"/>
</dbReference>
<comment type="subcellular location">
    <subcellularLocation>
        <location evidence="1">Cell membrane</location>
        <topology evidence="1">Multi-pass membrane protein</topology>
    </subcellularLocation>
</comment>
<organism evidence="9 10">
    <name type="scientific">Ohessyouella blattaphilus</name>
    <dbReference type="NCBI Taxonomy" id="2949333"/>
    <lineage>
        <taxon>Bacteria</taxon>
        <taxon>Bacillati</taxon>
        <taxon>Bacillota</taxon>
        <taxon>Clostridia</taxon>
        <taxon>Lachnospirales</taxon>
        <taxon>Lachnospiraceae</taxon>
        <taxon>Ohessyouella</taxon>
    </lineage>
</organism>
<feature type="transmembrane region" description="Helical" evidence="7">
    <location>
        <begin position="110"/>
        <end position="129"/>
    </location>
</feature>
<accession>A0ABT1EG00</accession>
<feature type="transmembrane region" description="Helical" evidence="7">
    <location>
        <begin position="235"/>
        <end position="264"/>
    </location>
</feature>
<feature type="domain" description="Major facilitator superfamily (MFS) profile" evidence="8">
    <location>
        <begin position="10"/>
        <end position="436"/>
    </location>
</feature>
<dbReference type="EMBL" id="JAMZFV010000005">
    <property type="protein sequence ID" value="MCP1109627.1"/>
    <property type="molecule type" value="Genomic_DNA"/>
</dbReference>
<evidence type="ECO:0000256" key="7">
    <source>
        <dbReference type="SAM" id="Phobius"/>
    </source>
</evidence>
<feature type="transmembrane region" description="Helical" evidence="7">
    <location>
        <begin position="300"/>
        <end position="319"/>
    </location>
</feature>
<sequence>MEKKDMNGLQIIGYGLGSLGKDFALGVMGSYLLLFYTDVFGISAAAAGMIFLLTKIWDAINDPMMGAIADRSPVTRFGRYRPYVLLAALPLSVFCVLCFLAPDLSPTGKVAYAAITYTITGMIFTAYDVPLWSMVPSLSSNQNTKNKLIGVARTFTTLALFLSSAVAYNAVIKLGGGTEPANLKAGFPKFMVIVGIISVVFAVITFISTKEVNIQEAEVETNLFKNFKRVMCKPLIAVLLSMVCCAFGMILPATVGTYYMIYYLGRPDLIALYMAISMGLGMITSILAPALMKKVTSKQLSFVGFGMNIVAGVVVFMAGKNSIPVVFVCFAIVGLATGLLMVSITTMLAETAAHISGTKGIRADGVCFSMNSFAIKVGQALASAAVSFLLAATGYVANAQQTQEALTGILLSRSLIPAGVAILGVICVAMWKLGEE</sequence>
<dbReference type="InterPro" id="IPR001927">
    <property type="entry name" value="Na/Gal_symport"/>
</dbReference>
<dbReference type="SUPFAM" id="SSF103473">
    <property type="entry name" value="MFS general substrate transporter"/>
    <property type="match status" value="1"/>
</dbReference>
<dbReference type="PROSITE" id="PS50850">
    <property type="entry name" value="MFS"/>
    <property type="match status" value="1"/>
</dbReference>
<dbReference type="Gene3D" id="1.20.1250.20">
    <property type="entry name" value="MFS general substrate transporter like domains"/>
    <property type="match status" value="2"/>
</dbReference>
<feature type="transmembrane region" description="Helical" evidence="7">
    <location>
        <begin position="150"/>
        <end position="170"/>
    </location>
</feature>